<evidence type="ECO:0000256" key="6">
    <source>
        <dbReference type="SAM" id="Phobius"/>
    </source>
</evidence>
<evidence type="ECO:0000313" key="7">
    <source>
        <dbReference type="EMBL" id="PKD44175.1"/>
    </source>
</evidence>
<feature type="transmembrane region" description="Helical" evidence="6">
    <location>
        <begin position="146"/>
        <end position="165"/>
    </location>
</feature>
<evidence type="ECO:0000313" key="8">
    <source>
        <dbReference type="Proteomes" id="UP000233398"/>
    </source>
</evidence>
<comment type="subcellular location">
    <subcellularLocation>
        <location evidence="1">Cell membrane</location>
        <topology evidence="1">Multi-pass membrane protein</topology>
    </subcellularLocation>
</comment>
<evidence type="ECO:0000256" key="5">
    <source>
        <dbReference type="ARBA" id="ARBA00023136"/>
    </source>
</evidence>
<protein>
    <recommendedName>
        <fullName evidence="9">YihY/virulence factor BrkB family protein</fullName>
    </recommendedName>
</protein>
<dbReference type="Pfam" id="PF03631">
    <property type="entry name" value="Virul_fac_BrkB"/>
    <property type="match status" value="1"/>
</dbReference>
<dbReference type="Proteomes" id="UP000233398">
    <property type="component" value="Unassembled WGS sequence"/>
</dbReference>
<dbReference type="GO" id="GO:0005886">
    <property type="term" value="C:plasma membrane"/>
    <property type="evidence" value="ECO:0007669"/>
    <property type="project" value="UniProtKB-SubCell"/>
</dbReference>
<proteinExistence type="predicted"/>
<dbReference type="AlphaFoldDB" id="A0A2N0VIZ7"/>
<organism evidence="7 8">
    <name type="scientific">Rhodohalobacter barkolensis</name>
    <dbReference type="NCBI Taxonomy" id="2053187"/>
    <lineage>
        <taxon>Bacteria</taxon>
        <taxon>Pseudomonadati</taxon>
        <taxon>Balneolota</taxon>
        <taxon>Balneolia</taxon>
        <taxon>Balneolales</taxon>
        <taxon>Balneolaceae</taxon>
        <taxon>Rhodohalobacter</taxon>
    </lineage>
</organism>
<keyword evidence="3 6" id="KW-0812">Transmembrane</keyword>
<comment type="caution">
    <text evidence="7">The sequence shown here is derived from an EMBL/GenBank/DDBJ whole genome shotgun (WGS) entry which is preliminary data.</text>
</comment>
<dbReference type="PIRSF" id="PIRSF035875">
    <property type="entry name" value="RNase_BN"/>
    <property type="match status" value="1"/>
</dbReference>
<dbReference type="EMBL" id="PISP01000001">
    <property type="protein sequence ID" value="PKD44175.1"/>
    <property type="molecule type" value="Genomic_DNA"/>
</dbReference>
<dbReference type="RefSeq" id="WP_101071465.1">
    <property type="nucleotide sequence ID" value="NZ_PISP01000001.1"/>
</dbReference>
<evidence type="ECO:0000256" key="3">
    <source>
        <dbReference type="ARBA" id="ARBA00022692"/>
    </source>
</evidence>
<evidence type="ECO:0000256" key="4">
    <source>
        <dbReference type="ARBA" id="ARBA00022989"/>
    </source>
</evidence>
<dbReference type="PANTHER" id="PTHR30213:SF1">
    <property type="entry name" value="INNER MEMBRANE PROTEIN YHJD"/>
    <property type="match status" value="1"/>
</dbReference>
<gene>
    <name evidence="7" type="ORF">CWD77_01525</name>
</gene>
<evidence type="ECO:0000256" key="2">
    <source>
        <dbReference type="ARBA" id="ARBA00022475"/>
    </source>
</evidence>
<keyword evidence="8" id="KW-1185">Reference proteome</keyword>
<feature type="transmembrane region" description="Helical" evidence="6">
    <location>
        <begin position="98"/>
        <end position="117"/>
    </location>
</feature>
<feature type="transmembrane region" description="Helical" evidence="6">
    <location>
        <begin position="37"/>
        <end position="60"/>
    </location>
</feature>
<evidence type="ECO:0000256" key="1">
    <source>
        <dbReference type="ARBA" id="ARBA00004651"/>
    </source>
</evidence>
<reference evidence="7 8" key="1">
    <citation type="submission" date="2017-11" db="EMBL/GenBank/DDBJ databases">
        <title>Rhodohalobacter 15182 sp. nov., isolated from a salt lake.</title>
        <authorList>
            <person name="Han S."/>
        </authorList>
    </citation>
    <scope>NUCLEOTIDE SEQUENCE [LARGE SCALE GENOMIC DNA]</scope>
    <source>
        <strain evidence="7 8">15182</strain>
    </source>
</reference>
<accession>A0A2N0VIZ7</accession>
<dbReference type="PANTHER" id="PTHR30213">
    <property type="entry name" value="INNER MEMBRANE PROTEIN YHJD"/>
    <property type="match status" value="1"/>
</dbReference>
<sequence>MQFFKKSKEVAGDVKNIIVDTFNKAADDEIMVHGAAIAFYTIFSITPLFILVVYLGGIFLSEELVTEQASEYLGDYLDEEVLTNLTDYISSRRQDQSGLITTIIATGTVIFGATTVISQLKSTLNKIWNVADVTINSVWNFLLNRLLAFGMIIVFSLLLLTSLAAELLLTVSSTYLTDILPLVPLNLYGVIAQAVTVIFAVIFFTLIFKILPDVHARWTDIMVGASVTTILFLIGKFLIGYFFLATGIEATYRAAGSLVVFIIWVYYNIQTILLGAVFTQVYTEKYGGKIKPYRFVSLKKYHSKI</sequence>
<feature type="transmembrane region" description="Helical" evidence="6">
    <location>
        <begin position="185"/>
        <end position="211"/>
    </location>
</feature>
<evidence type="ECO:0008006" key="9">
    <source>
        <dbReference type="Google" id="ProtNLM"/>
    </source>
</evidence>
<keyword evidence="2" id="KW-1003">Cell membrane</keyword>
<name>A0A2N0VIZ7_9BACT</name>
<keyword evidence="4 6" id="KW-1133">Transmembrane helix</keyword>
<dbReference type="OrthoDB" id="9797028at2"/>
<feature type="transmembrane region" description="Helical" evidence="6">
    <location>
        <begin position="223"/>
        <end position="244"/>
    </location>
</feature>
<dbReference type="InterPro" id="IPR017039">
    <property type="entry name" value="Virul_fac_BrkB"/>
</dbReference>
<keyword evidence="5 6" id="KW-0472">Membrane</keyword>